<protein>
    <submittedName>
        <fullName evidence="3">Polysaccharide pyruvyl transferase CsaB</fullName>
    </submittedName>
</protein>
<dbReference type="InterPro" id="IPR007345">
    <property type="entry name" value="Polysacch_pyruvyl_Trfase"/>
</dbReference>
<keyword evidence="3" id="KW-0808">Transferase</keyword>
<dbReference type="PANTHER" id="PTHR36836:SF1">
    <property type="entry name" value="COLANIC ACID BIOSYNTHESIS PROTEIN WCAK"/>
    <property type="match status" value="1"/>
</dbReference>
<dbReference type="AlphaFoldDB" id="A0A926HV55"/>
<organism evidence="3 4">
    <name type="scientific">Feifania hominis</name>
    <dbReference type="NCBI Taxonomy" id="2763660"/>
    <lineage>
        <taxon>Bacteria</taxon>
        <taxon>Bacillati</taxon>
        <taxon>Bacillota</taxon>
        <taxon>Clostridia</taxon>
        <taxon>Eubacteriales</taxon>
        <taxon>Feifaniaceae</taxon>
        <taxon>Feifania</taxon>
    </lineage>
</organism>
<comment type="caution">
    <text evidence="3">The sequence shown here is derived from an EMBL/GenBank/DDBJ whole genome shotgun (WGS) entry which is preliminary data.</text>
</comment>
<dbReference type="Proteomes" id="UP000620366">
    <property type="component" value="Unassembled WGS sequence"/>
</dbReference>
<dbReference type="EMBL" id="JACRSP010000004">
    <property type="protein sequence ID" value="MBC8536988.1"/>
    <property type="molecule type" value="Genomic_DNA"/>
</dbReference>
<sequence length="741" mass="81855">MHQTKILMTTMGLGLGGAETHIVELSKELARKGYEIVVCSNGGVYVDELERHGIRHYQAPMHVRSVPAMVKSFFRLLSVIRRERPDVVHAHARIPGFLSSIACALTGTPMVTTAHFNFKTTGGLRFLTRWGKKSIAVSEDLKKYLTSNYNLHPSDVRVTVNGINTGTFCPGQPVDDLRAELGLPADARVILTVSRMDYNACKSAFLLVDCAEELCRAHPDVRIVIVGSGDALEDVRERAEAVNRRLGERHLILTGGRTDISRLAALCDIFVGVSRAALEAMSCAKPVVLAGNQGYLGLYTEDKLPDCVATNFTCRDIPYPSERALLEELDALLARPVQELERLGAVGRERVLASYSVSRMADDAIYTYRDILCLSGKRKYDYIVCGYYGYANAGDDTMLSCLVENLNRHRPGVSICVLVRDPETRVDLRVASLVNRFHLFKVRKAIRNSRVLIFGGGNLIQDATSTKSLLYYLALLRLAYRYGLRTMLYANGIGPITKPKNRRRAGQVLDRLDLVTLREPNSAQFLKELGVTHPRVEVTADEVFTLFEGDRRAADAPVSGLPEGDIFVVSLREWPTLDAECLAKLTIVLKNLSYTYSLTPVILALHESTDLEISKLLHENVPGSVLPTGLSSQEIMQIIARSQFVIGMRLHSLIFATGAGVPTIGIVYDPKVSDFLEYIGVSRFLPCEQIDTGELLRMAADIMSRRAELGRELGERSRALIADAALNAVYAAQLLDGEEPS</sequence>
<gene>
    <name evidence="3" type="primary">csaB</name>
    <name evidence="3" type="ORF">H8695_09845</name>
</gene>
<proteinExistence type="predicted"/>
<evidence type="ECO:0000259" key="1">
    <source>
        <dbReference type="Pfam" id="PF04230"/>
    </source>
</evidence>
<dbReference type="InterPro" id="IPR019896">
    <property type="entry name" value="Polysacch_pyruvyl_Trfase_CsaB"/>
</dbReference>
<dbReference type="Pfam" id="PF04230">
    <property type="entry name" value="PS_pyruv_trans"/>
    <property type="match status" value="1"/>
</dbReference>
<accession>A0A926HV55</accession>
<dbReference type="Pfam" id="PF13692">
    <property type="entry name" value="Glyco_trans_1_4"/>
    <property type="match status" value="1"/>
</dbReference>
<evidence type="ECO:0000313" key="3">
    <source>
        <dbReference type="EMBL" id="MBC8536988.1"/>
    </source>
</evidence>
<dbReference type="GO" id="GO:0016740">
    <property type="term" value="F:transferase activity"/>
    <property type="evidence" value="ECO:0007669"/>
    <property type="project" value="UniProtKB-KW"/>
</dbReference>
<dbReference type="RefSeq" id="WP_249301106.1">
    <property type="nucleotide sequence ID" value="NZ_JACRSP010000004.1"/>
</dbReference>
<dbReference type="NCBIfam" id="TIGR03609">
    <property type="entry name" value="S_layer_CsaB"/>
    <property type="match status" value="1"/>
</dbReference>
<dbReference type="InterPro" id="IPR028098">
    <property type="entry name" value="Glyco_trans_4-like_N"/>
</dbReference>
<dbReference type="Pfam" id="PF13439">
    <property type="entry name" value="Glyco_transf_4"/>
    <property type="match status" value="1"/>
</dbReference>
<dbReference type="Gene3D" id="3.40.50.2000">
    <property type="entry name" value="Glycogen Phosphorylase B"/>
    <property type="match status" value="2"/>
</dbReference>
<keyword evidence="4" id="KW-1185">Reference proteome</keyword>
<name>A0A926HV55_9FIRM</name>
<dbReference type="SUPFAM" id="SSF53756">
    <property type="entry name" value="UDP-Glycosyltransferase/glycogen phosphorylase"/>
    <property type="match status" value="1"/>
</dbReference>
<evidence type="ECO:0000313" key="4">
    <source>
        <dbReference type="Proteomes" id="UP000620366"/>
    </source>
</evidence>
<reference evidence="3" key="1">
    <citation type="submission" date="2020-08" db="EMBL/GenBank/DDBJ databases">
        <title>Genome public.</title>
        <authorList>
            <person name="Liu C."/>
            <person name="Sun Q."/>
        </authorList>
    </citation>
    <scope>NUCLEOTIDE SEQUENCE</scope>
    <source>
        <strain evidence="3">BX7</strain>
    </source>
</reference>
<feature type="domain" description="Polysaccharide pyruvyl transferase" evidence="1">
    <location>
        <begin position="392"/>
        <end position="670"/>
    </location>
</feature>
<evidence type="ECO:0000259" key="2">
    <source>
        <dbReference type="Pfam" id="PF13439"/>
    </source>
</evidence>
<feature type="domain" description="Glycosyltransferase subfamily 4-like N-terminal" evidence="2">
    <location>
        <begin position="16"/>
        <end position="165"/>
    </location>
</feature>
<dbReference type="PANTHER" id="PTHR36836">
    <property type="entry name" value="COLANIC ACID BIOSYNTHESIS PROTEIN WCAK"/>
    <property type="match status" value="1"/>
</dbReference>